<gene>
    <name evidence="2" type="ORF">ACFSC3_05285</name>
</gene>
<dbReference type="RefSeq" id="WP_380939355.1">
    <property type="nucleotide sequence ID" value="NZ_JBHUFC010000002.1"/>
</dbReference>
<comment type="caution">
    <text evidence="2">The sequence shown here is derived from an EMBL/GenBank/DDBJ whole genome shotgun (WGS) entry which is preliminary data.</text>
</comment>
<evidence type="ECO:0000313" key="2">
    <source>
        <dbReference type="EMBL" id="MFD1786980.1"/>
    </source>
</evidence>
<dbReference type="EMBL" id="JBHUFC010000002">
    <property type="protein sequence ID" value="MFD1786980.1"/>
    <property type="molecule type" value="Genomic_DNA"/>
</dbReference>
<accession>A0ABW4NDW0</accession>
<sequence>MSNKIDSEGRQHIDTDRARAGATPGMTRYILGISLVLVVVIFALIYFLT</sequence>
<evidence type="ECO:0000256" key="1">
    <source>
        <dbReference type="SAM" id="Phobius"/>
    </source>
</evidence>
<keyword evidence="3" id="KW-1185">Reference proteome</keyword>
<feature type="transmembrane region" description="Helical" evidence="1">
    <location>
        <begin position="29"/>
        <end position="48"/>
    </location>
</feature>
<protein>
    <submittedName>
        <fullName evidence="2">Uncharacterized protein</fullName>
    </submittedName>
</protein>
<keyword evidence="1" id="KW-0472">Membrane</keyword>
<keyword evidence="1" id="KW-0812">Transmembrane</keyword>
<proteinExistence type="predicted"/>
<dbReference type="Proteomes" id="UP001597283">
    <property type="component" value="Unassembled WGS sequence"/>
</dbReference>
<name>A0ABW4NDW0_9SPHN</name>
<reference evidence="3" key="1">
    <citation type="journal article" date="2019" name="Int. J. Syst. Evol. Microbiol.">
        <title>The Global Catalogue of Microorganisms (GCM) 10K type strain sequencing project: providing services to taxonomists for standard genome sequencing and annotation.</title>
        <authorList>
            <consortium name="The Broad Institute Genomics Platform"/>
            <consortium name="The Broad Institute Genome Sequencing Center for Infectious Disease"/>
            <person name="Wu L."/>
            <person name="Ma J."/>
        </authorList>
    </citation>
    <scope>NUCLEOTIDE SEQUENCE [LARGE SCALE GENOMIC DNA]</scope>
    <source>
        <strain evidence="3">Q85</strain>
    </source>
</reference>
<keyword evidence="1" id="KW-1133">Transmembrane helix</keyword>
<organism evidence="2 3">
    <name type="scientific">Sphingomonas floccifaciens</name>
    <dbReference type="NCBI Taxonomy" id="1844115"/>
    <lineage>
        <taxon>Bacteria</taxon>
        <taxon>Pseudomonadati</taxon>
        <taxon>Pseudomonadota</taxon>
        <taxon>Alphaproteobacteria</taxon>
        <taxon>Sphingomonadales</taxon>
        <taxon>Sphingomonadaceae</taxon>
        <taxon>Sphingomonas</taxon>
    </lineage>
</organism>
<evidence type="ECO:0000313" key="3">
    <source>
        <dbReference type="Proteomes" id="UP001597283"/>
    </source>
</evidence>